<evidence type="ECO:0000256" key="9">
    <source>
        <dbReference type="ARBA" id="ARBA00023002"/>
    </source>
</evidence>
<comment type="function">
    <text evidence="13">Lignin degradation and detoxification of lignin-derived products.</text>
</comment>
<comment type="caution">
    <text evidence="17">The sequence shown here is derived from an EMBL/GenBank/DDBJ whole genome shotgun (WGS) entry which is preliminary data.</text>
</comment>
<proteinExistence type="inferred from homology"/>
<dbReference type="GO" id="GO:0052716">
    <property type="term" value="F:hydroquinone:oxygen oxidoreductase activity"/>
    <property type="evidence" value="ECO:0007669"/>
    <property type="project" value="UniProtKB-EC"/>
</dbReference>
<comment type="cofactor">
    <cofactor evidence="13">
        <name>Cu cation</name>
        <dbReference type="ChEBI" id="CHEBI:23378"/>
    </cofactor>
    <text evidence="13">Binds 4 Cu cations per monomer.</text>
</comment>
<evidence type="ECO:0000256" key="10">
    <source>
        <dbReference type="ARBA" id="ARBA00023008"/>
    </source>
</evidence>
<evidence type="ECO:0000256" key="8">
    <source>
        <dbReference type="ARBA" id="ARBA00022737"/>
    </source>
</evidence>
<dbReference type="InterPro" id="IPR001117">
    <property type="entry name" value="Cu-oxidase_2nd"/>
</dbReference>
<dbReference type="NCBIfam" id="TIGR03389">
    <property type="entry name" value="laccase"/>
    <property type="match status" value="1"/>
</dbReference>
<keyword evidence="13" id="KW-0732">Signal</keyword>
<feature type="signal peptide" evidence="13">
    <location>
        <begin position="1"/>
        <end position="34"/>
    </location>
</feature>
<protein>
    <recommendedName>
        <fullName evidence="4 13">Laccase</fullName>
        <ecNumber evidence="4 13">1.10.3.2</ecNumber>
    </recommendedName>
    <alternativeName>
        <fullName evidence="13">Benzenediol:oxygen oxidoreductase</fullName>
    </alternativeName>
    <alternativeName>
        <fullName evidence="13">Diphenol oxidase</fullName>
    </alternativeName>
    <alternativeName>
        <fullName evidence="13">Urishiol oxidase</fullName>
    </alternativeName>
</protein>
<comment type="catalytic activity">
    <reaction evidence="1 13">
        <text>4 hydroquinone + O2 = 4 benzosemiquinone + 2 H2O</text>
        <dbReference type="Rhea" id="RHEA:11276"/>
        <dbReference type="ChEBI" id="CHEBI:15377"/>
        <dbReference type="ChEBI" id="CHEBI:15379"/>
        <dbReference type="ChEBI" id="CHEBI:17594"/>
        <dbReference type="ChEBI" id="CHEBI:17977"/>
        <dbReference type="EC" id="1.10.3.2"/>
    </reaction>
</comment>
<dbReference type="GO" id="GO:0048046">
    <property type="term" value="C:apoplast"/>
    <property type="evidence" value="ECO:0007669"/>
    <property type="project" value="UniProtKB-SubCell"/>
</dbReference>
<feature type="chain" id="PRO_5029932944" description="Laccase" evidence="13">
    <location>
        <begin position="35"/>
        <end position="591"/>
    </location>
</feature>
<dbReference type="CDD" id="cd13875">
    <property type="entry name" value="CuRO_2_LCC_plant"/>
    <property type="match status" value="1"/>
</dbReference>
<sequence length="591" mass="64982">MTSPSVIYSIEMGRLVFLFASSLLLMVAATTVSAAIVEHSFNVMDSTLIHFPLESQAGSRLCNRHVITAANGRLPGPSIRAREGDTLIIHVFNKSPYNLTIHWHGIHQMLSAWADGPDMITQCPIRPGNKYTYKFKIIKQEGTFWWHSHTSTLRATLYGAIIIRPRAGSSYPFPKPYREVPILLGEWWNGNVVDMANQALAHGTGPNISDSYTINGWPGDLYPCSQNQMYKLKVKQGKTYLLRITNAAVDNNLFYKIANHKMIVVAVDARYTNPYVTDVLVVASGQTIDVLLTADQPIGSYYMAARAYASAAGLEFDNTTTRGVIVYEGAPSWTSRTPLMPVLPAFNDTPTAHKFSTSLTALVGGPHWEPVPLKVDHKMFVTIGMALDVCPSNTTCQGPPVGAKLSASMNNVSFVPPSSLSLLQAFFFNVRGVYTTDFPVKPPVQFDYTNPSINGDLPLLFAPKGTRITKLKFNSTVEMVMQNTAIIGAENHPMHLHGFDFHVLAQGFGNFNPATDTLKYNLFNPQIRHTIGVPVGGWAVIRFVANNPGVWFMHCHFDGHLPIGLATAFVVENGPTPETTLPPPPVDLPQC</sequence>
<dbReference type="EC" id="1.10.3.2" evidence="4 13"/>
<dbReference type="InterPro" id="IPR045087">
    <property type="entry name" value="Cu-oxidase_fam"/>
</dbReference>
<dbReference type="GO" id="GO:0046274">
    <property type="term" value="P:lignin catabolic process"/>
    <property type="evidence" value="ECO:0007669"/>
    <property type="project" value="UniProtKB-KW"/>
</dbReference>
<evidence type="ECO:0000259" key="14">
    <source>
        <dbReference type="Pfam" id="PF00394"/>
    </source>
</evidence>
<dbReference type="SUPFAM" id="SSF49503">
    <property type="entry name" value="Cupredoxins"/>
    <property type="match status" value="3"/>
</dbReference>
<feature type="domain" description="Plastocyanin-like" evidence="14">
    <location>
        <begin position="179"/>
        <end position="330"/>
    </location>
</feature>
<keyword evidence="11" id="KW-0325">Glycoprotein</keyword>
<dbReference type="InterPro" id="IPR002355">
    <property type="entry name" value="Cu_oxidase_Cu_BS"/>
</dbReference>
<keyword evidence="7 13" id="KW-0479">Metal-binding</keyword>
<keyword evidence="18" id="KW-1185">Reference proteome</keyword>
<dbReference type="CDD" id="cd13897">
    <property type="entry name" value="CuRO_3_LCC_plant"/>
    <property type="match status" value="1"/>
</dbReference>
<dbReference type="InterPro" id="IPR034288">
    <property type="entry name" value="CuRO_1_LCC"/>
</dbReference>
<dbReference type="InterPro" id="IPR011706">
    <property type="entry name" value="Cu-oxidase_C"/>
</dbReference>
<evidence type="ECO:0000313" key="18">
    <source>
        <dbReference type="Proteomes" id="UP000593560"/>
    </source>
</evidence>
<dbReference type="InterPro" id="IPR033138">
    <property type="entry name" value="Cu_oxidase_CS"/>
</dbReference>
<keyword evidence="8 13" id="KW-0677">Repeat</keyword>
<evidence type="ECO:0000256" key="11">
    <source>
        <dbReference type="ARBA" id="ARBA00023180"/>
    </source>
</evidence>
<dbReference type="Pfam" id="PF00394">
    <property type="entry name" value="Cu-oxidase"/>
    <property type="match status" value="1"/>
</dbReference>
<keyword evidence="6 13" id="KW-0964">Secreted</keyword>
<evidence type="ECO:0000259" key="15">
    <source>
        <dbReference type="Pfam" id="PF07731"/>
    </source>
</evidence>
<dbReference type="InterPro" id="IPR034289">
    <property type="entry name" value="CuRO_3_LCC"/>
</dbReference>
<evidence type="ECO:0000256" key="1">
    <source>
        <dbReference type="ARBA" id="ARBA00000349"/>
    </source>
</evidence>
<evidence type="ECO:0000313" key="17">
    <source>
        <dbReference type="EMBL" id="MBA0814777.1"/>
    </source>
</evidence>
<keyword evidence="9 13" id="KW-0560">Oxidoreductase</keyword>
<reference evidence="17 18" key="1">
    <citation type="journal article" date="2019" name="Genome Biol. Evol.">
        <title>Insights into the evolution of the New World diploid cottons (Gossypium, subgenus Houzingenia) based on genome sequencing.</title>
        <authorList>
            <person name="Grover C.E."/>
            <person name="Arick M.A. 2nd"/>
            <person name="Thrash A."/>
            <person name="Conover J.L."/>
            <person name="Sanders W.S."/>
            <person name="Peterson D.G."/>
            <person name="Frelichowski J.E."/>
            <person name="Scheffler J.A."/>
            <person name="Scheffler B.E."/>
            <person name="Wendel J.F."/>
        </authorList>
    </citation>
    <scope>NUCLEOTIDE SEQUENCE [LARGE SCALE GENOMIC DNA]</scope>
    <source>
        <strain evidence="17">0</strain>
        <tissue evidence="17">Leaf</tissue>
    </source>
</reference>
<organism evidence="17 18">
    <name type="scientific">Gossypium harknessii</name>
    <dbReference type="NCBI Taxonomy" id="34285"/>
    <lineage>
        <taxon>Eukaryota</taxon>
        <taxon>Viridiplantae</taxon>
        <taxon>Streptophyta</taxon>
        <taxon>Embryophyta</taxon>
        <taxon>Tracheophyta</taxon>
        <taxon>Spermatophyta</taxon>
        <taxon>Magnoliopsida</taxon>
        <taxon>eudicotyledons</taxon>
        <taxon>Gunneridae</taxon>
        <taxon>Pentapetalae</taxon>
        <taxon>rosids</taxon>
        <taxon>malvids</taxon>
        <taxon>Malvales</taxon>
        <taxon>Malvaceae</taxon>
        <taxon>Malvoideae</taxon>
        <taxon>Gossypium</taxon>
    </lineage>
</organism>
<feature type="domain" description="Plastocyanin-like" evidence="15">
    <location>
        <begin position="437"/>
        <end position="574"/>
    </location>
</feature>
<dbReference type="Pfam" id="PF07732">
    <property type="entry name" value="Cu-oxidase_3"/>
    <property type="match status" value="1"/>
</dbReference>
<evidence type="ECO:0000256" key="2">
    <source>
        <dbReference type="ARBA" id="ARBA00004271"/>
    </source>
</evidence>
<dbReference type="EMBL" id="JABFAD010000012">
    <property type="protein sequence ID" value="MBA0814777.1"/>
    <property type="molecule type" value="Genomic_DNA"/>
</dbReference>
<dbReference type="PANTHER" id="PTHR11709:SF9">
    <property type="entry name" value="LACCASE-7"/>
    <property type="match status" value="1"/>
</dbReference>
<gene>
    <name evidence="17" type="ORF">Gohar_020584</name>
</gene>
<evidence type="ECO:0000256" key="5">
    <source>
        <dbReference type="ARBA" id="ARBA00022523"/>
    </source>
</evidence>
<comment type="subcellular location">
    <subcellularLocation>
        <location evidence="2 13">Secreted</location>
        <location evidence="2 13">Extracellular space</location>
        <location evidence="2 13">Apoplast</location>
    </subcellularLocation>
</comment>
<name>A0A7J9HY44_9ROSI</name>
<dbReference type="AlphaFoldDB" id="A0A7J9HY44"/>
<dbReference type="Gene3D" id="2.60.40.420">
    <property type="entry name" value="Cupredoxins - blue copper proteins"/>
    <property type="match status" value="3"/>
</dbReference>
<evidence type="ECO:0000259" key="16">
    <source>
        <dbReference type="Pfam" id="PF07732"/>
    </source>
</evidence>
<dbReference type="GO" id="GO:0005507">
    <property type="term" value="F:copper ion binding"/>
    <property type="evidence" value="ECO:0007669"/>
    <property type="project" value="InterPro"/>
</dbReference>
<dbReference type="InterPro" id="IPR008972">
    <property type="entry name" value="Cupredoxin"/>
</dbReference>
<evidence type="ECO:0000256" key="13">
    <source>
        <dbReference type="RuleBase" id="RU361119"/>
    </source>
</evidence>
<evidence type="ECO:0000256" key="3">
    <source>
        <dbReference type="ARBA" id="ARBA00010609"/>
    </source>
</evidence>
<dbReference type="PANTHER" id="PTHR11709">
    <property type="entry name" value="MULTI-COPPER OXIDASE"/>
    <property type="match status" value="1"/>
</dbReference>
<keyword evidence="5 13" id="KW-0052">Apoplast</keyword>
<dbReference type="InterPro" id="IPR011707">
    <property type="entry name" value="Cu-oxidase-like_N"/>
</dbReference>
<dbReference type="Pfam" id="PF07731">
    <property type="entry name" value="Cu-oxidase_2"/>
    <property type="match status" value="1"/>
</dbReference>
<keyword evidence="12 13" id="KW-0439">Lignin degradation</keyword>
<dbReference type="Proteomes" id="UP000593560">
    <property type="component" value="Unassembled WGS sequence"/>
</dbReference>
<comment type="similarity">
    <text evidence="3 13">Belongs to the multicopper oxidase family.</text>
</comment>
<dbReference type="FunFam" id="2.60.40.420:FF:000049">
    <property type="entry name" value="Laccase"/>
    <property type="match status" value="1"/>
</dbReference>
<keyword evidence="10 13" id="KW-0186">Copper</keyword>
<dbReference type="OrthoDB" id="2121828at2759"/>
<dbReference type="CDD" id="cd13849">
    <property type="entry name" value="CuRO_1_LCC_plant"/>
    <property type="match status" value="1"/>
</dbReference>
<evidence type="ECO:0000256" key="7">
    <source>
        <dbReference type="ARBA" id="ARBA00022723"/>
    </source>
</evidence>
<dbReference type="PROSITE" id="PS00079">
    <property type="entry name" value="MULTICOPPER_OXIDASE1"/>
    <property type="match status" value="1"/>
</dbReference>
<feature type="domain" description="Plastocyanin-like" evidence="16">
    <location>
        <begin position="59"/>
        <end position="167"/>
    </location>
</feature>
<dbReference type="PROSITE" id="PS00080">
    <property type="entry name" value="MULTICOPPER_OXIDASE2"/>
    <property type="match status" value="1"/>
</dbReference>
<evidence type="ECO:0000256" key="4">
    <source>
        <dbReference type="ARBA" id="ARBA00012297"/>
    </source>
</evidence>
<dbReference type="InterPro" id="IPR017761">
    <property type="entry name" value="Laccase"/>
</dbReference>
<evidence type="ECO:0000256" key="12">
    <source>
        <dbReference type="ARBA" id="ARBA00023185"/>
    </source>
</evidence>
<accession>A0A7J9HY44</accession>
<dbReference type="InterPro" id="IPR034285">
    <property type="entry name" value="CuRO_2_LCC"/>
</dbReference>
<evidence type="ECO:0000256" key="6">
    <source>
        <dbReference type="ARBA" id="ARBA00022525"/>
    </source>
</evidence>